<dbReference type="PANTHER" id="PTHR35744:SF4">
    <property type="entry name" value="OS04G0464600 PROTEIN"/>
    <property type="match status" value="1"/>
</dbReference>
<feature type="region of interest" description="Disordered" evidence="1">
    <location>
        <begin position="233"/>
        <end position="256"/>
    </location>
</feature>
<proteinExistence type="predicted"/>
<feature type="region of interest" description="Disordered" evidence="1">
    <location>
        <begin position="298"/>
        <end position="324"/>
    </location>
</feature>
<feature type="region of interest" description="Disordered" evidence="1">
    <location>
        <begin position="93"/>
        <end position="113"/>
    </location>
</feature>
<dbReference type="AlphaFoldDB" id="A0AAD3HKA1"/>
<feature type="non-terminal residue" evidence="2">
    <location>
        <position position="435"/>
    </location>
</feature>
<feature type="compositionally biased region" description="Low complexity" evidence="1">
    <location>
        <begin position="156"/>
        <end position="166"/>
    </location>
</feature>
<feature type="region of interest" description="Disordered" evidence="1">
    <location>
        <begin position="145"/>
        <end position="166"/>
    </location>
</feature>
<keyword evidence="3" id="KW-1185">Reference proteome</keyword>
<organism evidence="2 3">
    <name type="scientific">Astrephomene gubernaculifera</name>
    <dbReference type="NCBI Taxonomy" id="47775"/>
    <lineage>
        <taxon>Eukaryota</taxon>
        <taxon>Viridiplantae</taxon>
        <taxon>Chlorophyta</taxon>
        <taxon>core chlorophytes</taxon>
        <taxon>Chlorophyceae</taxon>
        <taxon>CS clade</taxon>
        <taxon>Chlamydomonadales</taxon>
        <taxon>Astrephomenaceae</taxon>
        <taxon>Astrephomene</taxon>
    </lineage>
</organism>
<comment type="caution">
    <text evidence="2">The sequence shown here is derived from an EMBL/GenBank/DDBJ whole genome shotgun (WGS) entry which is preliminary data.</text>
</comment>
<evidence type="ECO:0008006" key="4">
    <source>
        <dbReference type="Google" id="ProtNLM"/>
    </source>
</evidence>
<dbReference type="EMBL" id="BMAR01000006">
    <property type="protein sequence ID" value="GFR43927.1"/>
    <property type="molecule type" value="Genomic_DNA"/>
</dbReference>
<feature type="compositionally biased region" description="Low complexity" evidence="1">
    <location>
        <begin position="298"/>
        <end position="309"/>
    </location>
</feature>
<evidence type="ECO:0000256" key="1">
    <source>
        <dbReference type="SAM" id="MobiDB-lite"/>
    </source>
</evidence>
<protein>
    <recommendedName>
        <fullName evidence="4">C2H2-type domain-containing protein</fullName>
    </recommendedName>
</protein>
<dbReference type="PANTHER" id="PTHR35744">
    <property type="entry name" value="C2H2-TYPE DOMAIN-CONTAINING PROTEIN"/>
    <property type="match status" value="1"/>
</dbReference>
<reference evidence="2 3" key="1">
    <citation type="journal article" date="2021" name="Sci. Rep.">
        <title>Genome sequencing of the multicellular alga Astrephomene provides insights into convergent evolution of germ-soma differentiation.</title>
        <authorList>
            <person name="Yamashita S."/>
            <person name="Yamamoto K."/>
            <person name="Matsuzaki R."/>
            <person name="Suzuki S."/>
            <person name="Yamaguchi H."/>
            <person name="Hirooka S."/>
            <person name="Minakuchi Y."/>
            <person name="Miyagishima S."/>
            <person name="Kawachi M."/>
            <person name="Toyoda A."/>
            <person name="Nozaki H."/>
        </authorList>
    </citation>
    <scope>NUCLEOTIDE SEQUENCE [LARGE SCALE GENOMIC DNA]</scope>
    <source>
        <strain evidence="2 3">NIES-4017</strain>
    </source>
</reference>
<evidence type="ECO:0000313" key="2">
    <source>
        <dbReference type="EMBL" id="GFR43927.1"/>
    </source>
</evidence>
<evidence type="ECO:0000313" key="3">
    <source>
        <dbReference type="Proteomes" id="UP001054857"/>
    </source>
</evidence>
<name>A0AAD3HKA1_9CHLO</name>
<gene>
    <name evidence="2" type="ORF">Agub_g5064</name>
</gene>
<dbReference type="Proteomes" id="UP001054857">
    <property type="component" value="Unassembled WGS sequence"/>
</dbReference>
<accession>A0AAD3HKA1</accession>
<sequence>MFVTLPAANGQCSKSCFRARKKPFVECHAAGPQNANERAFERYLRNRVKQLGTILPPSPDAPEPDMALLWGFLGKHLAAGITNEAVIIPKSDVAAAGPGGSGRGRSSTAGKAARDGVVIARPKLLPASARTVPLPIPGWAPAPTGLAPAPSANRHSTSAGSGSNSTSPLGTVHVFWDVESAHPGDSDPRVVATEVLRIARSLGRLAGCYAYATRQAWAWVPSHFVATYAPGGRPGDASRADEGCAGEGGPAGAQGRSRCPVCGQPVASAQLQQHMRRVHPDKSSTSLAGGAVTPAAAALPASGRGASSSKGGGSGKGSKAAAPVNTQRTGLGAVREYYSSSGEVYRPPAGHQLSLKYVLQREGFEPRVVQNADGASDRAVNGGIDRLLAALRAGRAKVGEGDNAAGAAAECTLLIVSGSTRHAGALSSCRQLGLR</sequence>